<gene>
    <name evidence="1" type="ORF">GCM10011578_059700</name>
</gene>
<dbReference type="AlphaFoldDB" id="A0A918CU51"/>
<evidence type="ECO:0008006" key="3">
    <source>
        <dbReference type="Google" id="ProtNLM"/>
    </source>
</evidence>
<evidence type="ECO:0000313" key="2">
    <source>
        <dbReference type="Proteomes" id="UP000653411"/>
    </source>
</evidence>
<reference evidence="1" key="2">
    <citation type="submission" date="2020-09" db="EMBL/GenBank/DDBJ databases">
        <authorList>
            <person name="Sun Q."/>
            <person name="Zhou Y."/>
        </authorList>
    </citation>
    <scope>NUCLEOTIDE SEQUENCE</scope>
    <source>
        <strain evidence="1">CGMCC 4.7110</strain>
    </source>
</reference>
<organism evidence="1 2">
    <name type="scientific">Streptomyces fuscichromogenes</name>
    <dbReference type="NCBI Taxonomy" id="1324013"/>
    <lineage>
        <taxon>Bacteria</taxon>
        <taxon>Bacillati</taxon>
        <taxon>Actinomycetota</taxon>
        <taxon>Actinomycetes</taxon>
        <taxon>Kitasatosporales</taxon>
        <taxon>Streptomycetaceae</taxon>
        <taxon>Streptomyces</taxon>
    </lineage>
</organism>
<name>A0A918CU51_9ACTN</name>
<protein>
    <recommendedName>
        <fullName evidence="3">LysR substrate-binding domain-containing protein</fullName>
    </recommendedName>
</protein>
<sequence length="62" mass="6611">MLWNGTVGMTLADHDPGDGLTVVPVEDMPPSRVVLAWKGKEADGNPLLRSFVRVATEAYGAT</sequence>
<evidence type="ECO:0000313" key="1">
    <source>
        <dbReference type="EMBL" id="GGN25625.1"/>
    </source>
</evidence>
<keyword evidence="2" id="KW-1185">Reference proteome</keyword>
<reference evidence="1" key="1">
    <citation type="journal article" date="2014" name="Int. J. Syst. Evol. Microbiol.">
        <title>Complete genome sequence of Corynebacterium casei LMG S-19264T (=DSM 44701T), isolated from a smear-ripened cheese.</title>
        <authorList>
            <consortium name="US DOE Joint Genome Institute (JGI-PGF)"/>
            <person name="Walter F."/>
            <person name="Albersmeier A."/>
            <person name="Kalinowski J."/>
            <person name="Ruckert C."/>
        </authorList>
    </citation>
    <scope>NUCLEOTIDE SEQUENCE</scope>
    <source>
        <strain evidence="1">CGMCC 4.7110</strain>
    </source>
</reference>
<dbReference type="EMBL" id="BMML01000015">
    <property type="protein sequence ID" value="GGN25625.1"/>
    <property type="molecule type" value="Genomic_DNA"/>
</dbReference>
<comment type="caution">
    <text evidence="1">The sequence shown here is derived from an EMBL/GenBank/DDBJ whole genome shotgun (WGS) entry which is preliminary data.</text>
</comment>
<accession>A0A918CU51</accession>
<proteinExistence type="predicted"/>
<dbReference type="Proteomes" id="UP000653411">
    <property type="component" value="Unassembled WGS sequence"/>
</dbReference>